<dbReference type="InterPro" id="IPR050158">
    <property type="entry name" value="Ubiquitin_ubiquitin-like"/>
</dbReference>
<sequence length="112" mass="12354">VFVRILTGKQILVPLDGFDTMLGLKGKIQDAERIPPDQQRLIFAGRQLEDRRTCSDYNIDHGSTLHLVLRLRGGGDLRAHKQGGASNGVAGFAAGGRISQKINRDQWPPFAY</sequence>
<accession>S8F4T4</accession>
<reference evidence="2 3" key="1">
    <citation type="journal article" date="2012" name="Science">
        <title>The Paleozoic origin of enzymatic lignin decomposition reconstructed from 31 fungal genomes.</title>
        <authorList>
            <person name="Floudas D."/>
            <person name="Binder M."/>
            <person name="Riley R."/>
            <person name="Barry K."/>
            <person name="Blanchette R.A."/>
            <person name="Henrissat B."/>
            <person name="Martinez A.T."/>
            <person name="Otillar R."/>
            <person name="Spatafora J.W."/>
            <person name="Yadav J.S."/>
            <person name="Aerts A."/>
            <person name="Benoit I."/>
            <person name="Boyd A."/>
            <person name="Carlson A."/>
            <person name="Copeland A."/>
            <person name="Coutinho P.M."/>
            <person name="de Vries R.P."/>
            <person name="Ferreira P."/>
            <person name="Findley K."/>
            <person name="Foster B."/>
            <person name="Gaskell J."/>
            <person name="Glotzer D."/>
            <person name="Gorecki P."/>
            <person name="Heitman J."/>
            <person name="Hesse C."/>
            <person name="Hori C."/>
            <person name="Igarashi K."/>
            <person name="Jurgens J.A."/>
            <person name="Kallen N."/>
            <person name="Kersten P."/>
            <person name="Kohler A."/>
            <person name="Kuees U."/>
            <person name="Kumar T.K.A."/>
            <person name="Kuo A."/>
            <person name="LaButti K."/>
            <person name="Larrondo L.F."/>
            <person name="Lindquist E."/>
            <person name="Ling A."/>
            <person name="Lombard V."/>
            <person name="Lucas S."/>
            <person name="Lundell T."/>
            <person name="Martin R."/>
            <person name="McLaughlin D.J."/>
            <person name="Morgenstern I."/>
            <person name="Morin E."/>
            <person name="Murat C."/>
            <person name="Nagy L.G."/>
            <person name="Nolan M."/>
            <person name="Ohm R.A."/>
            <person name="Patyshakuliyeva A."/>
            <person name="Rokas A."/>
            <person name="Ruiz-Duenas F.J."/>
            <person name="Sabat G."/>
            <person name="Salamov A."/>
            <person name="Samejima M."/>
            <person name="Schmutz J."/>
            <person name="Slot J.C."/>
            <person name="St John F."/>
            <person name="Stenlid J."/>
            <person name="Sun H."/>
            <person name="Sun S."/>
            <person name="Syed K."/>
            <person name="Tsang A."/>
            <person name="Wiebenga A."/>
            <person name="Young D."/>
            <person name="Pisabarro A."/>
            <person name="Eastwood D.C."/>
            <person name="Martin F."/>
            <person name="Cullen D."/>
            <person name="Grigoriev I.V."/>
            <person name="Hibbett D.S."/>
        </authorList>
    </citation>
    <scope>NUCLEOTIDE SEQUENCE</scope>
    <source>
        <strain evidence="3">FP-58527</strain>
    </source>
</reference>
<dbReference type="PROSITE" id="PS50053">
    <property type="entry name" value="UBIQUITIN_2"/>
    <property type="match status" value="1"/>
</dbReference>
<dbReference type="SUPFAM" id="SSF54236">
    <property type="entry name" value="Ubiquitin-like"/>
    <property type="match status" value="1"/>
</dbReference>
<name>S8F4T4_FOMSC</name>
<feature type="non-terminal residue" evidence="2">
    <location>
        <position position="112"/>
    </location>
</feature>
<dbReference type="InterPro" id="IPR019956">
    <property type="entry name" value="Ubiquitin_dom"/>
</dbReference>
<dbReference type="PANTHER" id="PTHR10666">
    <property type="entry name" value="UBIQUITIN"/>
    <property type="match status" value="1"/>
</dbReference>
<dbReference type="EMBL" id="KE504185">
    <property type="protein sequence ID" value="EPS96675.1"/>
    <property type="molecule type" value="Genomic_DNA"/>
</dbReference>
<organism evidence="2 3">
    <name type="scientific">Fomitopsis schrenkii</name>
    <name type="common">Brown rot fungus</name>
    <dbReference type="NCBI Taxonomy" id="2126942"/>
    <lineage>
        <taxon>Eukaryota</taxon>
        <taxon>Fungi</taxon>
        <taxon>Dikarya</taxon>
        <taxon>Basidiomycota</taxon>
        <taxon>Agaricomycotina</taxon>
        <taxon>Agaricomycetes</taxon>
        <taxon>Polyporales</taxon>
        <taxon>Fomitopsis</taxon>
    </lineage>
</organism>
<evidence type="ECO:0000313" key="3">
    <source>
        <dbReference type="Proteomes" id="UP000015241"/>
    </source>
</evidence>
<dbReference type="InterPro" id="IPR019954">
    <property type="entry name" value="Ubiquitin_CS"/>
</dbReference>
<dbReference type="PROSITE" id="PS00299">
    <property type="entry name" value="UBIQUITIN_1"/>
    <property type="match status" value="1"/>
</dbReference>
<dbReference type="Pfam" id="PF00240">
    <property type="entry name" value="ubiquitin"/>
    <property type="match status" value="1"/>
</dbReference>
<dbReference type="FunFam" id="3.10.20.90:FF:000160">
    <property type="entry name" value="Polyubiquitin-C"/>
    <property type="match status" value="1"/>
</dbReference>
<dbReference type="PRINTS" id="PR00348">
    <property type="entry name" value="UBIQUITIN"/>
</dbReference>
<keyword evidence="3" id="KW-1185">Reference proteome</keyword>
<protein>
    <recommendedName>
        <fullName evidence="1">Ubiquitin-like domain-containing protein</fullName>
    </recommendedName>
</protein>
<dbReference type="InterPro" id="IPR029071">
    <property type="entry name" value="Ubiquitin-like_domsf"/>
</dbReference>
<dbReference type="HOGENOM" id="CLU_010412_6_0_1"/>
<dbReference type="SMART" id="SM00213">
    <property type="entry name" value="UBQ"/>
    <property type="match status" value="1"/>
</dbReference>
<dbReference type="AlphaFoldDB" id="S8F4T4"/>
<evidence type="ECO:0000313" key="2">
    <source>
        <dbReference type="EMBL" id="EPS96675.1"/>
    </source>
</evidence>
<dbReference type="Gene3D" id="3.10.20.90">
    <property type="entry name" value="Phosphatidylinositol 3-kinase Catalytic Subunit, Chain A, domain 1"/>
    <property type="match status" value="1"/>
</dbReference>
<dbReference type="OrthoDB" id="428577at2759"/>
<feature type="non-terminal residue" evidence="2">
    <location>
        <position position="1"/>
    </location>
</feature>
<proteinExistence type="predicted"/>
<dbReference type="InParanoid" id="S8F4T4"/>
<dbReference type="eggNOG" id="KOG0001">
    <property type="taxonomic scope" value="Eukaryota"/>
</dbReference>
<feature type="domain" description="Ubiquitin-like" evidence="1">
    <location>
        <begin position="1"/>
        <end position="74"/>
    </location>
</feature>
<gene>
    <name evidence="2" type="ORF">FOMPIDRAFT_1079854</name>
</gene>
<dbReference type="STRING" id="743788.S8F4T4"/>
<evidence type="ECO:0000259" key="1">
    <source>
        <dbReference type="PROSITE" id="PS50053"/>
    </source>
</evidence>
<dbReference type="Proteomes" id="UP000015241">
    <property type="component" value="Unassembled WGS sequence"/>
</dbReference>
<dbReference type="InterPro" id="IPR000626">
    <property type="entry name" value="Ubiquitin-like_dom"/>
</dbReference>